<keyword evidence="1" id="KW-0812">Transmembrane</keyword>
<dbReference type="KEGG" id="hss:J7656_11545"/>
<feature type="transmembrane region" description="Helical" evidence="1">
    <location>
        <begin position="151"/>
        <end position="168"/>
    </location>
</feature>
<keyword evidence="1" id="KW-0472">Membrane</keyword>
<feature type="transmembrane region" description="Helical" evidence="1">
    <location>
        <begin position="80"/>
        <end position="102"/>
    </location>
</feature>
<sequence>MPEVFSSLEMLIMAVVIVFPLSITGIFHLVGCRLGAWFFGGVTTVLFVMTFGYTINAIWYSSTARSGSLFVGSPLIIGKTAYLLGLAVEAIIILIAGLTSDWESHINSGRLREFVLRILFLLATGGILHYHPDILISLFGLVGWILTTSDIRSLLIPVLTALLAANLVEISYNLYCQYSQTYLTNNSE</sequence>
<proteinExistence type="predicted"/>
<dbReference type="RefSeq" id="WP_211553367.1">
    <property type="nucleotide sequence ID" value="NZ_CP073695.1"/>
</dbReference>
<dbReference type="EMBL" id="CP073695">
    <property type="protein sequence ID" value="QUO47208.1"/>
    <property type="molecule type" value="Genomic_DNA"/>
</dbReference>
<feature type="transmembrane region" description="Helical" evidence="1">
    <location>
        <begin position="12"/>
        <end position="30"/>
    </location>
</feature>
<dbReference type="AlphaFoldDB" id="A0A8T8LJZ3"/>
<keyword evidence="3" id="KW-1185">Reference proteome</keyword>
<evidence type="ECO:0000313" key="2">
    <source>
        <dbReference type="EMBL" id="QUO47208.1"/>
    </source>
</evidence>
<evidence type="ECO:0000313" key="3">
    <source>
        <dbReference type="Proteomes" id="UP000679341"/>
    </source>
</evidence>
<organism evidence="2 3">
    <name type="scientific">Halorubrum ruber</name>
    <dbReference type="NCBI Taxonomy" id="2982524"/>
    <lineage>
        <taxon>Archaea</taxon>
        <taxon>Methanobacteriati</taxon>
        <taxon>Methanobacteriota</taxon>
        <taxon>Stenosarchaea group</taxon>
        <taxon>Halobacteria</taxon>
        <taxon>Halobacteriales</taxon>
        <taxon>Haloferacaceae</taxon>
        <taxon>Halorubrum</taxon>
    </lineage>
</organism>
<protein>
    <submittedName>
        <fullName evidence="2">Uncharacterized protein</fullName>
    </submittedName>
</protein>
<gene>
    <name evidence="2" type="ORF">J7656_11545</name>
</gene>
<evidence type="ECO:0000256" key="1">
    <source>
        <dbReference type="SAM" id="Phobius"/>
    </source>
</evidence>
<reference evidence="2 3" key="1">
    <citation type="submission" date="2021-03" db="EMBL/GenBank/DDBJ databases">
        <title>Halorubrum sodomense MBLA0099, Whole genome shotgun sequencing.</title>
        <authorList>
            <person name="Seo M.-J."/>
            <person name="Cho E.-S."/>
            <person name="Hwang C.Y."/>
        </authorList>
    </citation>
    <scope>NUCLEOTIDE SEQUENCE [LARGE SCALE GENOMIC DNA]</scope>
    <source>
        <strain evidence="2 3">MBLA0099</strain>
    </source>
</reference>
<dbReference type="GeneID" id="64828183"/>
<accession>A0A8T8LJZ3</accession>
<feature type="transmembrane region" description="Helical" evidence="1">
    <location>
        <begin position="37"/>
        <end position="60"/>
    </location>
</feature>
<feature type="transmembrane region" description="Helical" evidence="1">
    <location>
        <begin position="114"/>
        <end position="131"/>
    </location>
</feature>
<name>A0A8T8LJZ3_9EURY</name>
<keyword evidence="1" id="KW-1133">Transmembrane helix</keyword>
<dbReference type="Proteomes" id="UP000679341">
    <property type="component" value="Chromosome"/>
</dbReference>